<keyword evidence="7" id="KW-0411">Iron-sulfur</keyword>
<organism evidence="11 12">
    <name type="scientific">Celerinatantimonas diazotrophica</name>
    <dbReference type="NCBI Taxonomy" id="412034"/>
    <lineage>
        <taxon>Bacteria</taxon>
        <taxon>Pseudomonadati</taxon>
        <taxon>Pseudomonadota</taxon>
        <taxon>Gammaproteobacteria</taxon>
        <taxon>Celerinatantimonadaceae</taxon>
        <taxon>Celerinatantimonas</taxon>
    </lineage>
</organism>
<dbReference type="GO" id="GO:0030170">
    <property type="term" value="F:pyridoxal phosphate binding"/>
    <property type="evidence" value="ECO:0007669"/>
    <property type="project" value="InterPro"/>
</dbReference>
<keyword evidence="6" id="KW-0408">Iron</keyword>
<dbReference type="Pfam" id="PF03473">
    <property type="entry name" value="MOSC"/>
    <property type="match status" value="1"/>
</dbReference>
<dbReference type="Proteomes" id="UP000295565">
    <property type="component" value="Unassembled WGS sequence"/>
</dbReference>
<keyword evidence="4" id="KW-0479">Metal-binding</keyword>
<dbReference type="EMBL" id="SMGD01000012">
    <property type="protein sequence ID" value="TCK58010.1"/>
    <property type="molecule type" value="Genomic_DNA"/>
</dbReference>
<dbReference type="Gene3D" id="3.10.20.30">
    <property type="match status" value="1"/>
</dbReference>
<evidence type="ECO:0000256" key="1">
    <source>
        <dbReference type="ARBA" id="ARBA00007874"/>
    </source>
</evidence>
<dbReference type="PROSITE" id="PS00197">
    <property type="entry name" value="2FE2S_FER_1"/>
    <property type="match status" value="1"/>
</dbReference>
<evidence type="ECO:0008006" key="13">
    <source>
        <dbReference type="Google" id="ProtNLM"/>
    </source>
</evidence>
<keyword evidence="5" id="KW-0249">Electron transport</keyword>
<dbReference type="GO" id="GO:0030151">
    <property type="term" value="F:molybdenum ion binding"/>
    <property type="evidence" value="ECO:0007669"/>
    <property type="project" value="InterPro"/>
</dbReference>
<feature type="domain" description="MOSC" evidence="10">
    <location>
        <begin position="107"/>
        <end position="263"/>
    </location>
</feature>
<evidence type="ECO:0000259" key="9">
    <source>
        <dbReference type="PROSITE" id="PS51085"/>
    </source>
</evidence>
<evidence type="ECO:0000256" key="3">
    <source>
        <dbReference type="ARBA" id="ARBA00022714"/>
    </source>
</evidence>
<evidence type="ECO:0000259" key="10">
    <source>
        <dbReference type="PROSITE" id="PS51340"/>
    </source>
</evidence>
<dbReference type="InterPro" id="IPR012675">
    <property type="entry name" value="Beta-grasp_dom_sf"/>
</dbReference>
<dbReference type="RefSeq" id="WP_131912528.1">
    <property type="nucleotide sequence ID" value="NZ_OU594967.1"/>
</dbReference>
<dbReference type="PROSITE" id="PS51085">
    <property type="entry name" value="2FE2S_FER_2"/>
    <property type="match status" value="1"/>
</dbReference>
<dbReference type="InterPro" id="IPR006058">
    <property type="entry name" value="2Fe2S_fd_BS"/>
</dbReference>
<comment type="similarity">
    <text evidence="1">Belongs to the 2Fe2S plant-type ferredoxin family.</text>
</comment>
<proteinExistence type="inferred from homology"/>
<dbReference type="SUPFAM" id="SSF141673">
    <property type="entry name" value="MOSC N-terminal domain-like"/>
    <property type="match status" value="1"/>
</dbReference>
<dbReference type="SUPFAM" id="SSF54292">
    <property type="entry name" value="2Fe-2S ferredoxin-like"/>
    <property type="match status" value="1"/>
</dbReference>
<dbReference type="InterPro" id="IPR005303">
    <property type="entry name" value="MOCOS_middle"/>
</dbReference>
<dbReference type="GO" id="GO:0003824">
    <property type="term" value="F:catalytic activity"/>
    <property type="evidence" value="ECO:0007669"/>
    <property type="project" value="InterPro"/>
</dbReference>
<comment type="caution">
    <text evidence="11">The sequence shown here is derived from an EMBL/GenBank/DDBJ whole genome shotgun (WGS) entry which is preliminary data.</text>
</comment>
<evidence type="ECO:0000256" key="4">
    <source>
        <dbReference type="ARBA" id="ARBA00022723"/>
    </source>
</evidence>
<dbReference type="GO" id="GO:0051537">
    <property type="term" value="F:2 iron, 2 sulfur cluster binding"/>
    <property type="evidence" value="ECO:0007669"/>
    <property type="project" value="UniProtKB-KW"/>
</dbReference>
<evidence type="ECO:0000256" key="7">
    <source>
        <dbReference type="ARBA" id="ARBA00023014"/>
    </source>
</evidence>
<dbReference type="Pfam" id="PF00111">
    <property type="entry name" value="Fer2"/>
    <property type="match status" value="1"/>
</dbReference>
<dbReference type="PANTHER" id="PTHR43112">
    <property type="entry name" value="FERREDOXIN"/>
    <property type="match status" value="1"/>
</dbReference>
<dbReference type="SUPFAM" id="SSF50800">
    <property type="entry name" value="PK beta-barrel domain-like"/>
    <property type="match status" value="1"/>
</dbReference>
<gene>
    <name evidence="11" type="ORF">EV690_1715</name>
</gene>
<name>A0A4R1K263_9GAMM</name>
<evidence type="ECO:0000256" key="6">
    <source>
        <dbReference type="ARBA" id="ARBA00023004"/>
    </source>
</evidence>
<dbReference type="Pfam" id="PF03476">
    <property type="entry name" value="MOSC_N"/>
    <property type="match status" value="1"/>
</dbReference>
<keyword evidence="2" id="KW-0813">Transport</keyword>
<dbReference type="PROSITE" id="PS51340">
    <property type="entry name" value="MOSC"/>
    <property type="match status" value="1"/>
</dbReference>
<keyword evidence="3" id="KW-0001">2Fe-2S</keyword>
<dbReference type="InterPro" id="IPR036010">
    <property type="entry name" value="2Fe-2S_ferredoxin-like_sf"/>
</dbReference>
<evidence type="ECO:0000256" key="2">
    <source>
        <dbReference type="ARBA" id="ARBA00022448"/>
    </source>
</evidence>
<dbReference type="InterPro" id="IPR011037">
    <property type="entry name" value="Pyrv_Knase-like_insert_dom_sf"/>
</dbReference>
<dbReference type="InterPro" id="IPR005302">
    <property type="entry name" value="MoCF_Sase_C"/>
</dbReference>
<reference evidence="11 12" key="1">
    <citation type="submission" date="2019-03" db="EMBL/GenBank/DDBJ databases">
        <title>Genomic Encyclopedia of Type Strains, Phase IV (KMG-IV): sequencing the most valuable type-strain genomes for metagenomic binning, comparative biology and taxonomic classification.</title>
        <authorList>
            <person name="Goeker M."/>
        </authorList>
    </citation>
    <scope>NUCLEOTIDE SEQUENCE [LARGE SCALE GENOMIC DNA]</scope>
    <source>
        <strain evidence="11 12">DSM 18577</strain>
    </source>
</reference>
<feature type="domain" description="2Fe-2S ferredoxin-type" evidence="9">
    <location>
        <begin position="282"/>
        <end position="368"/>
    </location>
</feature>
<keyword evidence="12" id="KW-1185">Reference proteome</keyword>
<evidence type="ECO:0000313" key="11">
    <source>
        <dbReference type="EMBL" id="TCK58010.1"/>
    </source>
</evidence>
<evidence type="ECO:0000256" key="8">
    <source>
        <dbReference type="ARBA" id="ARBA00034078"/>
    </source>
</evidence>
<dbReference type="AlphaFoldDB" id="A0A4R1K263"/>
<accession>A0A4R1K263</accession>
<sequence length="368" mass="40764">MRVESLFNYPLKGCRANPMLEAKLGSLGVQGDRRFMAVTHRGQFVNGKKFPKLVLVTCRIDNEQSVIFSAPNMPELKVDLTADDGRVDVRVWRSDVNAKSLGDKANSWISDFLGGDFRLCFYDQNSHRQVNSLPEYPVSFSDSAPVLVASRQSLEALNAYTGRVDKIEQFRPNLVVDADSAFAEETWQRIRIGEVELLAVKGCARCPVINTDVEFAQPDPNQEPLRSLTKLHRRVSDGKVIFGQYFVVTQPGRVVKGDQVEVLQSRPAEQYQPLPDEEQEQYTITFEPMTLNARSAANETILEVAEAAGVALASSCRGGSCGTCRVKLLSGEVEVGADYALTEQEIEQGYILACSCFARSDLVIALED</sequence>
<dbReference type="OrthoDB" id="581532at2"/>
<dbReference type="PANTHER" id="PTHR43112:SF3">
    <property type="entry name" value="FERREDOXIN-2, CHLOROPLASTIC"/>
    <property type="match status" value="1"/>
</dbReference>
<comment type="cofactor">
    <cofactor evidence="8">
        <name>[2Fe-2S] cluster</name>
        <dbReference type="ChEBI" id="CHEBI:190135"/>
    </cofactor>
</comment>
<dbReference type="InterPro" id="IPR001041">
    <property type="entry name" value="2Fe-2S_ferredoxin-type"/>
</dbReference>
<evidence type="ECO:0000313" key="12">
    <source>
        <dbReference type="Proteomes" id="UP000295565"/>
    </source>
</evidence>
<dbReference type="CDD" id="cd00207">
    <property type="entry name" value="fer2"/>
    <property type="match status" value="1"/>
</dbReference>
<protein>
    <recommendedName>
        <fullName evidence="13">MOSC domain-containing protein</fullName>
    </recommendedName>
</protein>
<evidence type="ECO:0000256" key="5">
    <source>
        <dbReference type="ARBA" id="ARBA00022982"/>
    </source>
</evidence>